<evidence type="ECO:0000256" key="1">
    <source>
        <dbReference type="SAM" id="MobiDB-lite"/>
    </source>
</evidence>
<feature type="region of interest" description="Disordered" evidence="1">
    <location>
        <begin position="1387"/>
        <end position="1453"/>
    </location>
</feature>
<feature type="compositionally biased region" description="Gly residues" evidence="1">
    <location>
        <begin position="1636"/>
        <end position="1650"/>
    </location>
</feature>
<feature type="compositionally biased region" description="Low complexity" evidence="1">
    <location>
        <begin position="1746"/>
        <end position="1769"/>
    </location>
</feature>
<feature type="compositionally biased region" description="Low complexity" evidence="1">
    <location>
        <begin position="1790"/>
        <end position="1814"/>
    </location>
</feature>
<feature type="compositionally biased region" description="Polar residues" evidence="1">
    <location>
        <begin position="51"/>
        <end position="72"/>
    </location>
</feature>
<gene>
    <name evidence="2" type="ORF">NMOB1V02_LOCUS547</name>
</gene>
<evidence type="ECO:0000313" key="3">
    <source>
        <dbReference type="Proteomes" id="UP000678499"/>
    </source>
</evidence>
<sequence>ESFRDESTPGNGDVGDETSDLIISGGRRPTQTSLLPEDHPRPIPRSRSPSVGTEPSKQGRFSPSNTGATTTTNYWNGLKRISKQQPTAATTGVIGDGGGGGGLFVTSTSTTTTPDPNRIVVKVRFEPVRSAVWLRRSCDQEDHIERKSLQLLDTMACGGPSKTPEEATEELTELVRRIQTIDVNSRKRVHNSAEGASLDGETSMMSKLNQLKGVKSLSIEQRLRLARFLKVMHSEFVAESELRGAERELRLKKVRIAEIGEECMLLETNAIKLKGTEDDLREKIMKDQLLLDRARELQREADNALKEAFQRVLISDACSINEALGSGRWYLANDVSFTGREENGITTLRFRDAELVLGPSDGLLLSWIRDMNKGLLPTRIAGVPDETAPNTSVIRRSIEVQPVIGDDKVVMNYAQSDASSVRTEFELLLDDVICKIFLMTKFVPENEMQYFRNASRAMKITDRLLDLLGDWKIPLPIPGCVFEDFGFATDDYGFTGPLRENSDLPAILILSTSMTSGWGLGEWVFQTRIADFQNMRRPIPNFAYLTAGMKVEINQVSISGWCAVMRRNSLLMKALRDVIFNGLHLGPNYKFAQIYLRIGTNDMKGLCTFKYYDVRFPTFEAFYKEYEQFMGNLVKTFACNVFALGAAPPSASPLLESPTSVALDADQNGLPLVPLRCLDNVDLVEEEDRERAGRIYLNEIYRRLAGIDGVMNVVDAERNLGWIALPTPIDGLRAYSSGRGKLSDFGHITPSGYLIFAKYHCISIWRGIRMLPGYEKVVGRICSGQNPRWLDDGTVAVGLAPDNLHGHSGSFGPVSDCVGPLVPTGNIDLAKLRKFDFDECFLTDAATSNARSRSKIEVGDIVRIQNVKGTRIVVSRTPTGFWMVGFGGQLYVESNVICKIFLMTKFVPENEMQYFRNASRAMKITDRLLDLLGDWKIPLPIPGCVFEDFGFATDDYGFTGPLRENSDLPAILILSTSMTSGWGLGEWVFRTRIADFQNMRRPIPNFAYLTAGMKVEINQVSISGWCAVMRRNSLSMKALRDVIFNGLHLGPNYKFAQIYLRIGTNDVKGLCTFKYYDVRFPTFEAFYKEYEQFMGNLVKAFACNVFALGAAPPSVSPLLESPTSVVLDADQNGLPLVPLRCLDNVDLVEEEDRERAGRIYLNEIYRRLAGIDGVMNVVDAERNLGWIALPTPIDGLRAYSSGRGKLSDFGHITPSGYLIFAKYHCISMWRGIRMLPGYEKVVGRICSGQYPRWLDDGTVAVGLAPDNLHGHSGSFGPVSDCVGPLVPTGNIDLAKLRKFDFDECFLTDAATSNARSRSKIEVGDIVQIRNVKGTRIVISRTPTGFWTVGFGGQLQRRRRLNRAVAFLVVVVVVVALALVGQEVAHHHRAHEKQQQEQQGRHNKKKMAPQPPKRTEASKQAVGAWNLCAGKRRNAKSSSNKAQIAPEPPVDHQIIEYSEEYTEISMEEDELDDEDDNNEENNVNLIEEHVAKKKLSPRSVPVERRRHDFSPSRVSVATQVSESCSEEEEENDAVETNKSATLPRNFAERFKLSSPRTSAQPPPPATPAAALTQLDAKSAAFARKSAGSSTLSPVRLTAFKTTSFEKINFLKAPVMSVADGDSAAGNGFTSTHLVRSAGGGGGSAGLKNGGGEDNDNDDDDNKGSSFLMSRLGRKSWDAAGGEGRFFDAKTSGTRLLSVPTTPAVNGNKSGGGNINKPPSSPFRVFPISTSPKPPATAADTSSDRGRPTSSISKMPSSSSSRRVDEPVPVVTQQRSRSASLQPARLSALLHGGSNPSTSTNHTSSSSSGICATSGSLRNPPPEKRAAESSHFVIVAVDFGTTYSGYAFCFTHKPSDIHVMRKWPG</sequence>
<feature type="non-terminal residue" evidence="2">
    <location>
        <position position="1"/>
    </location>
</feature>
<accession>A0A7R9BCJ4</accession>
<organism evidence="2">
    <name type="scientific">Notodromas monacha</name>
    <dbReference type="NCBI Taxonomy" id="399045"/>
    <lineage>
        <taxon>Eukaryota</taxon>
        <taxon>Metazoa</taxon>
        <taxon>Ecdysozoa</taxon>
        <taxon>Arthropoda</taxon>
        <taxon>Crustacea</taxon>
        <taxon>Oligostraca</taxon>
        <taxon>Ostracoda</taxon>
        <taxon>Podocopa</taxon>
        <taxon>Podocopida</taxon>
        <taxon>Cypridocopina</taxon>
        <taxon>Cypridoidea</taxon>
        <taxon>Cyprididae</taxon>
        <taxon>Notodromas</taxon>
    </lineage>
</organism>
<evidence type="ECO:0000313" key="2">
    <source>
        <dbReference type="EMBL" id="CAD7272622.1"/>
    </source>
</evidence>
<feature type="region of interest" description="Disordered" evidence="1">
    <location>
        <begin position="1"/>
        <end position="72"/>
    </location>
</feature>
<dbReference type="EMBL" id="OA882085">
    <property type="protein sequence ID" value="CAD7272622.1"/>
    <property type="molecule type" value="Genomic_DNA"/>
</dbReference>
<feature type="compositionally biased region" description="Basic and acidic residues" evidence="1">
    <location>
        <begin position="1500"/>
        <end position="1509"/>
    </location>
</feature>
<proteinExistence type="predicted"/>
<dbReference type="PANTHER" id="PTHR14187">
    <property type="entry name" value="ALPHA KINASE/ELONGATION FACTOR 2 KINASE"/>
    <property type="match status" value="1"/>
</dbReference>
<name>A0A7R9BCJ4_9CRUS</name>
<dbReference type="PANTHER" id="PTHR14187:SF5">
    <property type="entry name" value="HEAT SHOCK 70 KDA PROTEIN 12A"/>
    <property type="match status" value="1"/>
</dbReference>
<protein>
    <submittedName>
        <fullName evidence="2">Uncharacterized protein</fullName>
    </submittedName>
</protein>
<feature type="compositionally biased region" description="Polar residues" evidence="1">
    <location>
        <begin position="1770"/>
        <end position="1779"/>
    </location>
</feature>
<feature type="region of interest" description="Disordered" evidence="1">
    <location>
        <begin position="1695"/>
        <end position="1822"/>
    </location>
</feature>
<feature type="region of interest" description="Disordered" evidence="1">
    <location>
        <begin position="1494"/>
        <end position="1535"/>
    </location>
</feature>
<keyword evidence="3" id="KW-1185">Reference proteome</keyword>
<dbReference type="EMBL" id="CAJPEX010000048">
    <property type="protein sequence ID" value="CAG0912774.1"/>
    <property type="molecule type" value="Genomic_DNA"/>
</dbReference>
<feature type="compositionally biased region" description="Acidic residues" evidence="1">
    <location>
        <begin position="1523"/>
        <end position="1532"/>
    </location>
</feature>
<feature type="region of interest" description="Disordered" evidence="1">
    <location>
        <begin position="1634"/>
        <end position="1665"/>
    </location>
</feature>
<reference evidence="2" key="1">
    <citation type="submission" date="2020-11" db="EMBL/GenBank/DDBJ databases">
        <authorList>
            <person name="Tran Van P."/>
        </authorList>
    </citation>
    <scope>NUCLEOTIDE SEQUENCE</scope>
</reference>
<dbReference type="Proteomes" id="UP000678499">
    <property type="component" value="Unassembled WGS sequence"/>
</dbReference>